<evidence type="ECO:0000256" key="1">
    <source>
        <dbReference type="ARBA" id="ARBA00004123"/>
    </source>
</evidence>
<dbReference type="GO" id="GO:0140664">
    <property type="term" value="F:ATP-dependent DNA damage sensor activity"/>
    <property type="evidence" value="ECO:0007669"/>
    <property type="project" value="InterPro"/>
</dbReference>
<dbReference type="InterPro" id="IPR020588">
    <property type="entry name" value="RecA_ATP-bd"/>
</dbReference>
<evidence type="ECO:0000259" key="4">
    <source>
        <dbReference type="PROSITE" id="PS50162"/>
    </source>
</evidence>
<sequence>MSLMMQVAGVLKALAKDFNVAALVTNHVTRGGGGELQPGLGASWGPVPRTRVLLERAEGAADGGHSSIRTATLIKSSRRPCLLREEFDLRRWSRSGEEGSSSSGKRTLEETDS</sequence>
<dbReference type="InterPro" id="IPR051988">
    <property type="entry name" value="HRR_RAD51_Paralog"/>
</dbReference>
<gene>
    <name evidence="5" type="primary">RAD51D_1</name>
    <name evidence="5" type="ORF">EYF80_050335</name>
</gene>
<comment type="caution">
    <text evidence="5">The sequence shown here is derived from an EMBL/GenBank/DDBJ whole genome shotgun (WGS) entry which is preliminary data.</text>
</comment>
<comment type="subcellular location">
    <subcellularLocation>
        <location evidence="1">Nucleus</location>
    </subcellularLocation>
</comment>
<dbReference type="GO" id="GO:0005524">
    <property type="term" value="F:ATP binding"/>
    <property type="evidence" value="ECO:0007669"/>
    <property type="project" value="InterPro"/>
</dbReference>
<keyword evidence="2" id="KW-0539">Nucleus</keyword>
<dbReference type="GO" id="GO:0007131">
    <property type="term" value="P:reciprocal meiotic recombination"/>
    <property type="evidence" value="ECO:0007669"/>
    <property type="project" value="TreeGrafter"/>
</dbReference>
<evidence type="ECO:0000256" key="2">
    <source>
        <dbReference type="ARBA" id="ARBA00023242"/>
    </source>
</evidence>
<dbReference type="PANTHER" id="PTHR46457">
    <property type="entry name" value="DNA REPAIR PROTEIN RAD51 HOMOLOG 4"/>
    <property type="match status" value="1"/>
</dbReference>
<dbReference type="PANTHER" id="PTHR46457:SF1">
    <property type="entry name" value="DNA REPAIR PROTEIN RAD51 HOMOLOG 4"/>
    <property type="match status" value="1"/>
</dbReference>
<dbReference type="GO" id="GO:0000400">
    <property type="term" value="F:four-way junction DNA binding"/>
    <property type="evidence" value="ECO:0007669"/>
    <property type="project" value="TreeGrafter"/>
</dbReference>
<dbReference type="GO" id="GO:0033063">
    <property type="term" value="C:Rad51B-Rad51C-Rad51D-XRCC2 complex"/>
    <property type="evidence" value="ECO:0007669"/>
    <property type="project" value="TreeGrafter"/>
</dbReference>
<dbReference type="GO" id="GO:0005657">
    <property type="term" value="C:replication fork"/>
    <property type="evidence" value="ECO:0007669"/>
    <property type="project" value="TreeGrafter"/>
</dbReference>
<feature type="domain" description="RecA family profile 1" evidence="4">
    <location>
        <begin position="1"/>
        <end position="28"/>
    </location>
</feature>
<dbReference type="GO" id="GO:0005815">
    <property type="term" value="C:microtubule organizing center"/>
    <property type="evidence" value="ECO:0007669"/>
    <property type="project" value="TreeGrafter"/>
</dbReference>
<protein>
    <submittedName>
        <fullName evidence="5">DNA repair protein RAD51 4</fullName>
    </submittedName>
</protein>
<dbReference type="PROSITE" id="PS50162">
    <property type="entry name" value="RECA_2"/>
    <property type="match status" value="1"/>
</dbReference>
<keyword evidence="6" id="KW-1185">Reference proteome</keyword>
<dbReference type="OrthoDB" id="336321at2759"/>
<dbReference type="GO" id="GO:0003697">
    <property type="term" value="F:single-stranded DNA binding"/>
    <property type="evidence" value="ECO:0007669"/>
    <property type="project" value="TreeGrafter"/>
</dbReference>
<evidence type="ECO:0000256" key="3">
    <source>
        <dbReference type="SAM" id="MobiDB-lite"/>
    </source>
</evidence>
<name>A0A4Z2FEZ3_9TELE</name>
<accession>A0A4Z2FEZ3</accession>
<dbReference type="EMBL" id="SRLO01001274">
    <property type="protein sequence ID" value="TNN39511.1"/>
    <property type="molecule type" value="Genomic_DNA"/>
</dbReference>
<dbReference type="InterPro" id="IPR027417">
    <property type="entry name" value="P-loop_NTPase"/>
</dbReference>
<dbReference type="Gene3D" id="3.40.50.300">
    <property type="entry name" value="P-loop containing nucleotide triphosphate hydrolases"/>
    <property type="match status" value="1"/>
</dbReference>
<dbReference type="Proteomes" id="UP000314294">
    <property type="component" value="Unassembled WGS sequence"/>
</dbReference>
<evidence type="ECO:0000313" key="5">
    <source>
        <dbReference type="EMBL" id="TNN39511.1"/>
    </source>
</evidence>
<feature type="region of interest" description="Disordered" evidence="3">
    <location>
        <begin position="92"/>
        <end position="113"/>
    </location>
</feature>
<reference evidence="5 6" key="1">
    <citation type="submission" date="2019-03" db="EMBL/GenBank/DDBJ databases">
        <title>First draft genome of Liparis tanakae, snailfish: a comprehensive survey of snailfish specific genes.</title>
        <authorList>
            <person name="Kim W."/>
            <person name="Song I."/>
            <person name="Jeong J.-H."/>
            <person name="Kim D."/>
            <person name="Kim S."/>
            <person name="Ryu S."/>
            <person name="Song J.Y."/>
            <person name="Lee S.K."/>
        </authorList>
    </citation>
    <scope>NUCLEOTIDE SEQUENCE [LARGE SCALE GENOMIC DNA]</scope>
    <source>
        <tissue evidence="5">Muscle</tissue>
    </source>
</reference>
<organism evidence="5 6">
    <name type="scientific">Liparis tanakae</name>
    <name type="common">Tanaka's snailfish</name>
    <dbReference type="NCBI Taxonomy" id="230148"/>
    <lineage>
        <taxon>Eukaryota</taxon>
        <taxon>Metazoa</taxon>
        <taxon>Chordata</taxon>
        <taxon>Craniata</taxon>
        <taxon>Vertebrata</taxon>
        <taxon>Euteleostomi</taxon>
        <taxon>Actinopterygii</taxon>
        <taxon>Neopterygii</taxon>
        <taxon>Teleostei</taxon>
        <taxon>Neoteleostei</taxon>
        <taxon>Acanthomorphata</taxon>
        <taxon>Eupercaria</taxon>
        <taxon>Perciformes</taxon>
        <taxon>Cottioidei</taxon>
        <taxon>Cottales</taxon>
        <taxon>Liparidae</taxon>
        <taxon>Liparis</taxon>
    </lineage>
</organism>
<proteinExistence type="predicted"/>
<dbReference type="AlphaFoldDB" id="A0A4Z2FEZ3"/>
<dbReference type="GO" id="GO:0000723">
    <property type="term" value="P:telomere maintenance"/>
    <property type="evidence" value="ECO:0007669"/>
    <property type="project" value="TreeGrafter"/>
</dbReference>
<dbReference type="GO" id="GO:0042148">
    <property type="term" value="P:DNA strand invasion"/>
    <property type="evidence" value="ECO:0007669"/>
    <property type="project" value="TreeGrafter"/>
</dbReference>
<dbReference type="GO" id="GO:0000724">
    <property type="term" value="P:double-strand break repair via homologous recombination"/>
    <property type="evidence" value="ECO:0007669"/>
    <property type="project" value="TreeGrafter"/>
</dbReference>
<evidence type="ECO:0000313" key="6">
    <source>
        <dbReference type="Proteomes" id="UP000314294"/>
    </source>
</evidence>